<dbReference type="RefSeq" id="WP_242012605.1">
    <property type="nucleotide sequence ID" value="NZ_JAMYZY010000018.1"/>
</dbReference>
<evidence type="ECO:0000313" key="2">
    <source>
        <dbReference type="EMBL" id="MCP1258949.1"/>
    </source>
</evidence>
<dbReference type="Proteomes" id="UP001523528">
    <property type="component" value="Unassembled WGS sequence"/>
</dbReference>
<keyword evidence="1" id="KW-1133">Transmembrane helix</keyword>
<keyword evidence="1" id="KW-0812">Transmembrane</keyword>
<protein>
    <submittedName>
        <fullName evidence="2">Uncharacterized protein</fullName>
    </submittedName>
</protein>
<gene>
    <name evidence="2" type="ORF">NKW50_10145</name>
</gene>
<comment type="caution">
    <text evidence="2">The sequence shown here is derived from an EMBL/GenBank/DDBJ whole genome shotgun (WGS) entry which is preliminary data.</text>
</comment>
<feature type="transmembrane region" description="Helical" evidence="1">
    <location>
        <begin position="15"/>
        <end position="39"/>
    </location>
</feature>
<organism evidence="2 3">
    <name type="scientific">Acetobacter lambici</name>
    <dbReference type="NCBI Taxonomy" id="1332824"/>
    <lineage>
        <taxon>Bacteria</taxon>
        <taxon>Pseudomonadati</taxon>
        <taxon>Pseudomonadota</taxon>
        <taxon>Alphaproteobacteria</taxon>
        <taxon>Acetobacterales</taxon>
        <taxon>Acetobacteraceae</taxon>
        <taxon>Acetobacter</taxon>
    </lineage>
</organism>
<sequence>MEALFSFAQEIGNSLAYLLPTLCYITGSSFLAGSVYGIYSRGKGENGPASNLFVCAALFTVGASFLSFPDFLNMGNKSLGFTTTASLAGSGATPMKFSAQDIQTGINKGPTALLVAFLHLFRMYFACYGALLVYWGMVRQIGRMKGQNNTSTSVNLLIIAGSFLLMNADTVAEATCKKLGYLT</sequence>
<proteinExistence type="predicted"/>
<reference evidence="2 3" key="1">
    <citation type="submission" date="2022-06" db="EMBL/GenBank/DDBJ databases">
        <title>Acetobacer genomes from food samples.</title>
        <authorList>
            <person name="Sombolestani A."/>
        </authorList>
    </citation>
    <scope>NUCLEOTIDE SEQUENCE [LARGE SCALE GENOMIC DNA]</scope>
    <source>
        <strain evidence="2 3">R-83285</strain>
    </source>
</reference>
<dbReference type="EMBL" id="JAMYZZ010000018">
    <property type="protein sequence ID" value="MCP1258949.1"/>
    <property type="molecule type" value="Genomic_DNA"/>
</dbReference>
<evidence type="ECO:0000256" key="1">
    <source>
        <dbReference type="SAM" id="Phobius"/>
    </source>
</evidence>
<evidence type="ECO:0000313" key="3">
    <source>
        <dbReference type="Proteomes" id="UP001523528"/>
    </source>
</evidence>
<name>A0ABT1F166_9PROT</name>
<keyword evidence="3" id="KW-1185">Reference proteome</keyword>
<feature type="transmembrane region" description="Helical" evidence="1">
    <location>
        <begin position="51"/>
        <end position="68"/>
    </location>
</feature>
<accession>A0ABT1F166</accession>
<keyword evidence="1" id="KW-0472">Membrane</keyword>
<feature type="transmembrane region" description="Helical" evidence="1">
    <location>
        <begin position="112"/>
        <end position="135"/>
    </location>
</feature>